<dbReference type="PANTHER" id="PTHR43701:SF2">
    <property type="entry name" value="MEMBRANE TRANSPORTER PROTEIN YJNA-RELATED"/>
    <property type="match status" value="1"/>
</dbReference>
<comment type="caution">
    <text evidence="7">The sequence shown here is derived from an EMBL/GenBank/DDBJ whole genome shotgun (WGS) entry which is preliminary data.</text>
</comment>
<dbReference type="InterPro" id="IPR051598">
    <property type="entry name" value="TSUP/Inactive_protease-like"/>
</dbReference>
<reference evidence="8" key="1">
    <citation type="journal article" date="2019" name="Int. J. Syst. Evol. Microbiol.">
        <title>The Global Catalogue of Microorganisms (GCM) 10K type strain sequencing project: providing services to taxonomists for standard genome sequencing and annotation.</title>
        <authorList>
            <consortium name="The Broad Institute Genomics Platform"/>
            <consortium name="The Broad Institute Genome Sequencing Center for Infectious Disease"/>
            <person name="Wu L."/>
            <person name="Ma J."/>
        </authorList>
    </citation>
    <scope>NUCLEOTIDE SEQUENCE [LARGE SCALE GENOMIC DNA]</scope>
    <source>
        <strain evidence="8">KACC 12634</strain>
    </source>
</reference>
<proteinExistence type="inferred from homology"/>
<dbReference type="RefSeq" id="WP_382349403.1">
    <property type="nucleotide sequence ID" value="NZ_JBHMBP010000002.1"/>
</dbReference>
<feature type="transmembrane region" description="Helical" evidence="6">
    <location>
        <begin position="180"/>
        <end position="202"/>
    </location>
</feature>
<evidence type="ECO:0000256" key="4">
    <source>
        <dbReference type="ARBA" id="ARBA00022989"/>
    </source>
</evidence>
<dbReference type="InterPro" id="IPR002781">
    <property type="entry name" value="TM_pro_TauE-like"/>
</dbReference>
<protein>
    <recommendedName>
        <fullName evidence="6">Probable membrane transporter protein</fullName>
    </recommendedName>
</protein>
<feature type="transmembrane region" description="Helical" evidence="6">
    <location>
        <begin position="12"/>
        <end position="37"/>
    </location>
</feature>
<evidence type="ECO:0000256" key="5">
    <source>
        <dbReference type="ARBA" id="ARBA00023136"/>
    </source>
</evidence>
<evidence type="ECO:0000256" key="2">
    <source>
        <dbReference type="ARBA" id="ARBA00009142"/>
    </source>
</evidence>
<name>A0ABW2D5I6_9ACTN</name>
<keyword evidence="3 6" id="KW-0812">Transmembrane</keyword>
<feature type="transmembrane region" description="Helical" evidence="6">
    <location>
        <begin position="214"/>
        <end position="236"/>
    </location>
</feature>
<organism evidence="7 8">
    <name type="scientific">Glycomyces mayteni</name>
    <dbReference type="NCBI Taxonomy" id="543887"/>
    <lineage>
        <taxon>Bacteria</taxon>
        <taxon>Bacillati</taxon>
        <taxon>Actinomycetota</taxon>
        <taxon>Actinomycetes</taxon>
        <taxon>Glycomycetales</taxon>
        <taxon>Glycomycetaceae</taxon>
        <taxon>Glycomyces</taxon>
    </lineage>
</organism>
<evidence type="ECO:0000256" key="3">
    <source>
        <dbReference type="ARBA" id="ARBA00022692"/>
    </source>
</evidence>
<dbReference type="Proteomes" id="UP001596470">
    <property type="component" value="Unassembled WGS sequence"/>
</dbReference>
<keyword evidence="6" id="KW-1003">Cell membrane</keyword>
<keyword evidence="5 6" id="KW-0472">Membrane</keyword>
<evidence type="ECO:0000313" key="7">
    <source>
        <dbReference type="EMBL" id="MFC6957580.1"/>
    </source>
</evidence>
<accession>A0ABW2D5I6</accession>
<evidence type="ECO:0000256" key="1">
    <source>
        <dbReference type="ARBA" id="ARBA00004141"/>
    </source>
</evidence>
<feature type="transmembrane region" description="Helical" evidence="6">
    <location>
        <begin position="139"/>
        <end position="160"/>
    </location>
</feature>
<keyword evidence="4 6" id="KW-1133">Transmembrane helix</keyword>
<keyword evidence="8" id="KW-1185">Reference proteome</keyword>
<dbReference type="PANTHER" id="PTHR43701">
    <property type="entry name" value="MEMBRANE TRANSPORTER PROTEIN MJ0441-RELATED"/>
    <property type="match status" value="1"/>
</dbReference>
<sequence length="264" mass="26430">MSRVDGVLDWDLLLGFAAGLAISIVTAPAGVSGAVFLLPVQLSVLHVPNPAVTPTNLLYNVIAGPGALARYARAGSLRSPLAGLLIAGTLPGVVIGAAVRVHLVADADLFRLCAAAVLGPLGVWLLLPRRERARARTGLRRNTILALAFAAGCVGGVYGIGGGSLLSPVLVGVGLSVAAVAPAALLSTFATSIAGCLAYVALSLTAPGDIAPDWTLGIACGLGGLVGGYAGAALQPRLPERLLRRLLGTLAIALAALYTAQSLT</sequence>
<feature type="transmembrane region" description="Helical" evidence="6">
    <location>
        <begin position="81"/>
        <end position="103"/>
    </location>
</feature>
<evidence type="ECO:0000313" key="8">
    <source>
        <dbReference type="Proteomes" id="UP001596470"/>
    </source>
</evidence>
<dbReference type="Pfam" id="PF01925">
    <property type="entry name" value="TauE"/>
    <property type="match status" value="1"/>
</dbReference>
<feature type="transmembrane region" description="Helical" evidence="6">
    <location>
        <begin position="57"/>
        <end position="74"/>
    </location>
</feature>
<evidence type="ECO:0000256" key="6">
    <source>
        <dbReference type="RuleBase" id="RU363041"/>
    </source>
</evidence>
<feature type="transmembrane region" description="Helical" evidence="6">
    <location>
        <begin position="109"/>
        <end position="127"/>
    </location>
</feature>
<comment type="similarity">
    <text evidence="2 6">Belongs to the 4-toluene sulfonate uptake permease (TSUP) (TC 2.A.102) family.</text>
</comment>
<dbReference type="EMBL" id="JBHSYS010000002">
    <property type="protein sequence ID" value="MFC6957580.1"/>
    <property type="molecule type" value="Genomic_DNA"/>
</dbReference>
<gene>
    <name evidence="7" type="ORF">ACFQS3_10285</name>
</gene>
<comment type="subcellular location">
    <subcellularLocation>
        <location evidence="6">Cell membrane</location>
        <topology evidence="6">Multi-pass membrane protein</topology>
    </subcellularLocation>
    <subcellularLocation>
        <location evidence="1">Membrane</location>
        <topology evidence="1">Multi-pass membrane protein</topology>
    </subcellularLocation>
</comment>